<keyword evidence="7" id="KW-1185">Reference proteome</keyword>
<gene>
    <name evidence="6" type="primary">cefD</name>
    <name evidence="6" type="ORF">OPDIPICF_03460</name>
</gene>
<comment type="cofactor">
    <cofactor evidence="1 4">
        <name>pyridoxal 5'-phosphate</name>
        <dbReference type="ChEBI" id="CHEBI:597326"/>
    </cofactor>
</comment>
<proteinExistence type="inferred from homology"/>
<feature type="domain" description="Aminotransferase class V" evidence="5">
    <location>
        <begin position="70"/>
        <end position="389"/>
    </location>
</feature>
<dbReference type="EC" id="5.1.1.17" evidence="6"/>
<dbReference type="InterPro" id="IPR000192">
    <property type="entry name" value="Aminotrans_V_dom"/>
</dbReference>
<accession>A0A5S9R109</accession>
<dbReference type="EMBL" id="CACSIO010000061">
    <property type="protein sequence ID" value="CAA0125381.1"/>
    <property type="molecule type" value="Genomic_DNA"/>
</dbReference>
<dbReference type="Gene3D" id="3.40.640.10">
    <property type="entry name" value="Type I PLP-dependent aspartate aminotransferase-like (Major domain)"/>
    <property type="match status" value="1"/>
</dbReference>
<dbReference type="PANTHER" id="PTHR43092:SF6">
    <property type="entry name" value="BLR1280 PROTEIN"/>
    <property type="match status" value="1"/>
</dbReference>
<dbReference type="InterPro" id="IPR015422">
    <property type="entry name" value="PyrdxlP-dep_Trfase_small"/>
</dbReference>
<dbReference type="GO" id="GO:0045439">
    <property type="term" value="F:isopenicillin-N epimerase activity"/>
    <property type="evidence" value="ECO:0007669"/>
    <property type="project" value="UniProtKB-EC"/>
</dbReference>
<dbReference type="InterPro" id="IPR015424">
    <property type="entry name" value="PyrdxlP-dep_Trfase"/>
</dbReference>
<dbReference type="AlphaFoldDB" id="A0A5S9R109"/>
<protein>
    <submittedName>
        <fullName evidence="6">Isopenicillin N epimerase</fullName>
        <ecNumber evidence="6">5.1.1.17</ecNumber>
    </submittedName>
</protein>
<dbReference type="OrthoDB" id="9764293at2"/>
<organism evidence="6 7">
    <name type="scientific">BD1-7 clade bacterium</name>
    <dbReference type="NCBI Taxonomy" id="2029982"/>
    <lineage>
        <taxon>Bacteria</taxon>
        <taxon>Pseudomonadati</taxon>
        <taxon>Pseudomonadota</taxon>
        <taxon>Gammaproteobacteria</taxon>
        <taxon>Cellvibrionales</taxon>
        <taxon>Spongiibacteraceae</taxon>
        <taxon>BD1-7 clade</taxon>
    </lineage>
</organism>
<evidence type="ECO:0000259" key="5">
    <source>
        <dbReference type="Pfam" id="PF00266"/>
    </source>
</evidence>
<dbReference type="PROSITE" id="PS00595">
    <property type="entry name" value="AA_TRANSFER_CLASS_5"/>
    <property type="match status" value="1"/>
</dbReference>
<comment type="similarity">
    <text evidence="3">Belongs to the class-V pyridoxal-phosphate-dependent aminotransferase family.</text>
</comment>
<evidence type="ECO:0000256" key="4">
    <source>
        <dbReference type="RuleBase" id="RU004504"/>
    </source>
</evidence>
<evidence type="ECO:0000256" key="3">
    <source>
        <dbReference type="RuleBase" id="RU004075"/>
    </source>
</evidence>
<evidence type="ECO:0000256" key="1">
    <source>
        <dbReference type="ARBA" id="ARBA00001933"/>
    </source>
</evidence>
<keyword evidence="2" id="KW-0663">Pyridoxal phosphate</keyword>
<sequence length="487" mass="54437">MPPLLNRRDFLLTAGTSAALLPMHHIFAETLAEEPYALTAPTTRPDWERLKQAFILDQDTTYMNVGTTGSMPKHILAALSQDNRLIARNPRDRLGNTSNRLEYARGRLALSFGCSTDEIVISGNTTYGLTLSLSGLTLKAGDVVLTTDQEHPGLLAPLQLLADRKAIEVIKVPLPVGENQTPDDYIERFQRAILSYGERVKLIAFSAPTFTTGTMLPIRALVDLLIDTYNQYGWSIHSVVDGAHATGMFDLDFNTLGIDFFCGAGHKWQCGPGGTGIWYLRNQVSDNNPIPLPRFYPTVSDYYREDRTPPAPDGERGEYDIGDFLQPHGNPNYPAAMALTNVCDFWRQIGRDNIERYTVHDLGAQMKQRIIEHWGNESLYSPSGHSTLLSALTTFTPFAHDRDNKDISDLFVSKLYEDYGYIVRNTATPVTYRGAPETEYPIRISTHLFHDANDVQGVFDAMKDLSERFEQGVIAETPTLLNRENDG</sequence>
<dbReference type="Proteomes" id="UP000441399">
    <property type="component" value="Unassembled WGS sequence"/>
</dbReference>
<name>A0A5S9R109_9GAMM</name>
<evidence type="ECO:0000313" key="7">
    <source>
        <dbReference type="Proteomes" id="UP000441399"/>
    </source>
</evidence>
<dbReference type="PANTHER" id="PTHR43092">
    <property type="entry name" value="L-CYSTEINE DESULFHYDRASE"/>
    <property type="match status" value="1"/>
</dbReference>
<evidence type="ECO:0000256" key="2">
    <source>
        <dbReference type="ARBA" id="ARBA00022898"/>
    </source>
</evidence>
<dbReference type="Pfam" id="PF00266">
    <property type="entry name" value="Aminotran_5"/>
    <property type="match status" value="1"/>
</dbReference>
<dbReference type="InterPro" id="IPR020578">
    <property type="entry name" value="Aminotrans_V_PyrdxlP_BS"/>
</dbReference>
<reference evidence="6 7" key="1">
    <citation type="submission" date="2019-11" db="EMBL/GenBank/DDBJ databases">
        <authorList>
            <person name="Holert J."/>
        </authorList>
    </citation>
    <scope>NUCLEOTIDE SEQUENCE [LARGE SCALE GENOMIC DNA]</scope>
    <source>
        <strain evidence="6">SB11_3</strain>
    </source>
</reference>
<dbReference type="Gene3D" id="3.90.1150.10">
    <property type="entry name" value="Aspartate Aminotransferase, domain 1"/>
    <property type="match status" value="1"/>
</dbReference>
<keyword evidence="6" id="KW-0413">Isomerase</keyword>
<dbReference type="SUPFAM" id="SSF53383">
    <property type="entry name" value="PLP-dependent transferases"/>
    <property type="match status" value="1"/>
</dbReference>
<dbReference type="InterPro" id="IPR015421">
    <property type="entry name" value="PyrdxlP-dep_Trfase_major"/>
</dbReference>
<evidence type="ECO:0000313" key="6">
    <source>
        <dbReference type="EMBL" id="CAA0125381.1"/>
    </source>
</evidence>